<protein>
    <recommendedName>
        <fullName evidence="4">Phage protein</fullName>
    </recommendedName>
</protein>
<dbReference type="AlphaFoldDB" id="A0A413KAY7"/>
<dbReference type="EMBL" id="QSDK01000019">
    <property type="protein sequence ID" value="RGY75196.1"/>
    <property type="molecule type" value="Genomic_DNA"/>
</dbReference>
<evidence type="ECO:0000313" key="3">
    <source>
        <dbReference type="Proteomes" id="UP000284163"/>
    </source>
</evidence>
<feature type="region of interest" description="Disordered" evidence="1">
    <location>
        <begin position="26"/>
        <end position="48"/>
    </location>
</feature>
<organism evidence="2 3">
    <name type="scientific">Bifidobacterium pseudocatenulatum</name>
    <dbReference type="NCBI Taxonomy" id="28026"/>
    <lineage>
        <taxon>Bacteria</taxon>
        <taxon>Bacillati</taxon>
        <taxon>Actinomycetota</taxon>
        <taxon>Actinomycetes</taxon>
        <taxon>Bifidobacteriales</taxon>
        <taxon>Bifidobacteriaceae</taxon>
        <taxon>Bifidobacterium</taxon>
    </lineage>
</organism>
<comment type="caution">
    <text evidence="2">The sequence shown here is derived from an EMBL/GenBank/DDBJ whole genome shotgun (WGS) entry which is preliminary data.</text>
</comment>
<proteinExistence type="predicted"/>
<reference evidence="2 3" key="1">
    <citation type="submission" date="2018-08" db="EMBL/GenBank/DDBJ databases">
        <title>A genome reference for cultivated species of the human gut microbiota.</title>
        <authorList>
            <person name="Zou Y."/>
            <person name="Xue W."/>
            <person name="Luo G."/>
        </authorList>
    </citation>
    <scope>NUCLEOTIDE SEQUENCE [LARGE SCALE GENOMIC DNA]</scope>
    <source>
        <strain evidence="2 3">CF01-1</strain>
    </source>
</reference>
<accession>A0A413KAY7</accession>
<evidence type="ECO:0000313" key="2">
    <source>
        <dbReference type="EMBL" id="RGY75196.1"/>
    </source>
</evidence>
<evidence type="ECO:0008006" key="4">
    <source>
        <dbReference type="Google" id="ProtNLM"/>
    </source>
</evidence>
<feature type="compositionally biased region" description="Polar residues" evidence="1">
    <location>
        <begin position="36"/>
        <end position="47"/>
    </location>
</feature>
<gene>
    <name evidence="2" type="ORF">DXA22_09260</name>
</gene>
<dbReference type="Proteomes" id="UP000284163">
    <property type="component" value="Unassembled WGS sequence"/>
</dbReference>
<evidence type="ECO:0000256" key="1">
    <source>
        <dbReference type="SAM" id="MobiDB-lite"/>
    </source>
</evidence>
<sequence length="131" mass="14401">MSLLDDMNAGGGGWRMSGATKWRRLRARKVDDPYSGEQTGEDWSNPETLDFAGALASSSSTRTPDGLREQTTSAAYLTSPDPTLDIMPGDRIQALPDDGRRWEVSGYPSRDANAFTSWQPTVEIPLSEYRG</sequence>
<name>A0A413KAY7_BIFPS</name>